<feature type="active site" description="Proton donor" evidence="2">
    <location>
        <position position="558"/>
    </location>
</feature>
<keyword evidence="7" id="KW-1185">Reference proteome</keyword>
<dbReference type="OrthoDB" id="269227at2759"/>
<dbReference type="PANTHER" id="PTHR11552">
    <property type="entry name" value="GLUCOSE-METHANOL-CHOLINE GMC OXIDOREDUCTASE"/>
    <property type="match status" value="1"/>
</dbReference>
<dbReference type="Gene3D" id="3.30.560.10">
    <property type="entry name" value="Glucose Oxidase, domain 3"/>
    <property type="match status" value="1"/>
</dbReference>
<reference evidence="6 7" key="1">
    <citation type="journal article" date="2016" name="Nat. Commun.">
        <title>Ectomycorrhizal ecology is imprinted in the genome of the dominant symbiotic fungus Cenococcum geophilum.</title>
        <authorList>
            <consortium name="DOE Joint Genome Institute"/>
            <person name="Peter M."/>
            <person name="Kohler A."/>
            <person name="Ohm R.A."/>
            <person name="Kuo A."/>
            <person name="Krutzmann J."/>
            <person name="Morin E."/>
            <person name="Arend M."/>
            <person name="Barry K.W."/>
            <person name="Binder M."/>
            <person name="Choi C."/>
            <person name="Clum A."/>
            <person name="Copeland A."/>
            <person name="Grisel N."/>
            <person name="Haridas S."/>
            <person name="Kipfer T."/>
            <person name="LaButti K."/>
            <person name="Lindquist E."/>
            <person name="Lipzen A."/>
            <person name="Maire R."/>
            <person name="Meier B."/>
            <person name="Mihaltcheva S."/>
            <person name="Molinier V."/>
            <person name="Murat C."/>
            <person name="Poggeler S."/>
            <person name="Quandt C.A."/>
            <person name="Sperisen C."/>
            <person name="Tritt A."/>
            <person name="Tisserant E."/>
            <person name="Crous P.W."/>
            <person name="Henrissat B."/>
            <person name="Nehls U."/>
            <person name="Egli S."/>
            <person name="Spatafora J.W."/>
            <person name="Grigoriev I.V."/>
            <person name="Martin F.M."/>
        </authorList>
    </citation>
    <scope>NUCLEOTIDE SEQUENCE [LARGE SCALE GENOMIC DNA]</scope>
    <source>
        <strain evidence="6 7">CBS 207.34</strain>
    </source>
</reference>
<protein>
    <submittedName>
        <fullName evidence="6">GMC oxidoreductase</fullName>
    </submittedName>
</protein>
<sequence length="622" mass="67928">MVVFKRISALLFHLLSICELGRASFNAFRDIAELKRSISTINGSYDYIIVGGGTSGLTIADRLTEDASKSVLVVEYGYLDDGMDILLPTKFNLIARDIYNITGTPQVELDNRTTPILVGAVIGGCSAINTQFFDRGSINDYDAWAEIGNPGWGWNDLYPYFKKSTYFTPPSKEMVHDFGITYDTSAYGHGPIQASYPPFQFPGLKIMWKAWDDVGITGPIEGAEGHAIGKFWVPSSQDPTTQTRSYARTGYYDPVRTRPNYHLLTGHKVTKVNFSPELRAKGVTIQTRGDPDSIVSILAGKEVILAAGAVHTPQVLQLSGIGPKALLEKAKIPVLLDLPGVGANFQDHPFIALTYNYTTNVYPYPELLSTNSTYLAEALAQYYANKTGPYTWGVGNSAAFLPLQTISTEFENIASQLRAQDPAAYLPESSDKTVINGYKAQRDIIAKSYESKGSAVFEFVTAGKEAVNLAFVKPISRGTIRINPTNISAEPVVNWRSASNPIDLDIEVEMIRYARKYMDTPTMAQLGPVELVPGRQYNFTDALKDQLRSTLLQPSTVHPCCTAAMMPLDLGGVVGSDLLVYGVKGLSVVDASVMPMIPATHLSATVYAVAEKAADIIKSRAY</sequence>
<dbReference type="PANTHER" id="PTHR11552:SF115">
    <property type="entry name" value="DEHYDROGENASE XPTC-RELATED"/>
    <property type="match status" value="1"/>
</dbReference>
<dbReference type="SUPFAM" id="SSF54373">
    <property type="entry name" value="FAD-linked reductases, C-terminal domain"/>
    <property type="match status" value="1"/>
</dbReference>
<feature type="binding site" evidence="3">
    <location>
        <begin position="54"/>
        <end position="55"/>
    </location>
    <ligand>
        <name>FAD</name>
        <dbReference type="ChEBI" id="CHEBI:57692"/>
    </ligand>
</feature>
<accession>A0A8E2JVW7</accession>
<evidence type="ECO:0000256" key="1">
    <source>
        <dbReference type="ARBA" id="ARBA00010790"/>
    </source>
</evidence>
<dbReference type="PIRSF" id="PIRSF000137">
    <property type="entry name" value="Alcohol_oxidase"/>
    <property type="match status" value="1"/>
</dbReference>
<feature type="binding site" evidence="3">
    <location>
        <position position="121"/>
    </location>
    <ligand>
        <name>FAD</name>
        <dbReference type="ChEBI" id="CHEBI:57692"/>
    </ligand>
</feature>
<dbReference type="GO" id="GO:0050660">
    <property type="term" value="F:flavin adenine dinucleotide binding"/>
    <property type="evidence" value="ECO:0007669"/>
    <property type="project" value="InterPro"/>
</dbReference>
<keyword evidence="3" id="KW-0274">FAD</keyword>
<evidence type="ECO:0000256" key="3">
    <source>
        <dbReference type="PIRSR" id="PIRSR000137-2"/>
    </source>
</evidence>
<feature type="active site" description="Proton acceptor" evidence="2">
    <location>
        <position position="601"/>
    </location>
</feature>
<feature type="chain" id="PRO_5034547889" evidence="4">
    <location>
        <begin position="24"/>
        <end position="622"/>
    </location>
</feature>
<dbReference type="SUPFAM" id="SSF51905">
    <property type="entry name" value="FAD/NAD(P)-binding domain"/>
    <property type="match status" value="1"/>
</dbReference>
<feature type="binding site" evidence="3">
    <location>
        <position position="269"/>
    </location>
    <ligand>
        <name>FAD</name>
        <dbReference type="ChEBI" id="CHEBI:57692"/>
    </ligand>
</feature>
<dbReference type="PROSITE" id="PS00624">
    <property type="entry name" value="GMC_OXRED_2"/>
    <property type="match status" value="1"/>
</dbReference>
<dbReference type="EMBL" id="KV749021">
    <property type="protein sequence ID" value="OCL11630.1"/>
    <property type="molecule type" value="Genomic_DNA"/>
</dbReference>
<evidence type="ECO:0000256" key="2">
    <source>
        <dbReference type="PIRSR" id="PIRSR000137-1"/>
    </source>
</evidence>
<evidence type="ECO:0000313" key="7">
    <source>
        <dbReference type="Proteomes" id="UP000250140"/>
    </source>
</evidence>
<organism evidence="6 7">
    <name type="scientific">Glonium stellatum</name>
    <dbReference type="NCBI Taxonomy" id="574774"/>
    <lineage>
        <taxon>Eukaryota</taxon>
        <taxon>Fungi</taxon>
        <taxon>Dikarya</taxon>
        <taxon>Ascomycota</taxon>
        <taxon>Pezizomycotina</taxon>
        <taxon>Dothideomycetes</taxon>
        <taxon>Pleosporomycetidae</taxon>
        <taxon>Gloniales</taxon>
        <taxon>Gloniaceae</taxon>
        <taxon>Glonium</taxon>
    </lineage>
</organism>
<keyword evidence="3" id="KW-0285">Flavoprotein</keyword>
<comment type="similarity">
    <text evidence="1">Belongs to the GMC oxidoreductase family.</text>
</comment>
<feature type="domain" description="Glucose-methanol-choline oxidoreductase N-terminal" evidence="5">
    <location>
        <begin position="308"/>
        <end position="322"/>
    </location>
</feature>
<comment type="cofactor">
    <cofactor evidence="3">
        <name>FAD</name>
        <dbReference type="ChEBI" id="CHEBI:57692"/>
    </cofactor>
</comment>
<dbReference type="GO" id="GO:0044550">
    <property type="term" value="P:secondary metabolite biosynthetic process"/>
    <property type="evidence" value="ECO:0007669"/>
    <property type="project" value="TreeGrafter"/>
</dbReference>
<evidence type="ECO:0000256" key="4">
    <source>
        <dbReference type="SAM" id="SignalP"/>
    </source>
</evidence>
<dbReference type="Pfam" id="PF00732">
    <property type="entry name" value="GMC_oxred_N"/>
    <property type="match status" value="1"/>
</dbReference>
<dbReference type="Pfam" id="PF05199">
    <property type="entry name" value="GMC_oxred_C"/>
    <property type="match status" value="1"/>
</dbReference>
<dbReference type="InterPro" id="IPR000172">
    <property type="entry name" value="GMC_OxRdtase_N"/>
</dbReference>
<dbReference type="InterPro" id="IPR012132">
    <property type="entry name" value="GMC_OxRdtase"/>
</dbReference>
<dbReference type="Gene3D" id="3.50.50.60">
    <property type="entry name" value="FAD/NAD(P)-binding domain"/>
    <property type="match status" value="1"/>
</dbReference>
<gene>
    <name evidence="6" type="ORF">AOQ84DRAFT_286825</name>
</gene>
<name>A0A8E2JVW7_9PEZI</name>
<keyword evidence="4" id="KW-0732">Signal</keyword>
<feature type="signal peptide" evidence="4">
    <location>
        <begin position="1"/>
        <end position="23"/>
    </location>
</feature>
<dbReference type="InterPro" id="IPR007867">
    <property type="entry name" value="GMC_OxRtase_C"/>
</dbReference>
<evidence type="ECO:0000259" key="5">
    <source>
        <dbReference type="PROSITE" id="PS00624"/>
    </source>
</evidence>
<proteinExistence type="inferred from homology"/>
<dbReference type="GO" id="GO:0016614">
    <property type="term" value="F:oxidoreductase activity, acting on CH-OH group of donors"/>
    <property type="evidence" value="ECO:0007669"/>
    <property type="project" value="InterPro"/>
</dbReference>
<evidence type="ECO:0000313" key="6">
    <source>
        <dbReference type="EMBL" id="OCL11630.1"/>
    </source>
</evidence>
<dbReference type="AlphaFoldDB" id="A0A8E2JVW7"/>
<dbReference type="InterPro" id="IPR036188">
    <property type="entry name" value="FAD/NAD-bd_sf"/>
</dbReference>
<dbReference type="Proteomes" id="UP000250140">
    <property type="component" value="Unassembled WGS sequence"/>
</dbReference>